<dbReference type="Proteomes" id="UP000198534">
    <property type="component" value="Unassembled WGS sequence"/>
</dbReference>
<evidence type="ECO:0000313" key="3">
    <source>
        <dbReference type="EMBL" id="SDX21528.1"/>
    </source>
</evidence>
<evidence type="ECO:0000259" key="1">
    <source>
        <dbReference type="Pfam" id="PF14742"/>
    </source>
</evidence>
<dbReference type="InterPro" id="IPR054491">
    <property type="entry name" value="MGH1-like_GH"/>
</dbReference>
<evidence type="ECO:0000259" key="2">
    <source>
        <dbReference type="Pfam" id="PF22422"/>
    </source>
</evidence>
<protein>
    <submittedName>
        <fullName evidence="3">Glycogen debranching enzyme (Alpha-1,6-glucosidase)</fullName>
    </submittedName>
</protein>
<evidence type="ECO:0000313" key="4">
    <source>
        <dbReference type="Proteomes" id="UP000198534"/>
    </source>
</evidence>
<dbReference type="RefSeq" id="WP_177168034.1">
    <property type="nucleotide sequence ID" value="NZ_FNNQ01000012.1"/>
</dbReference>
<feature type="domain" description="Mannosylglycerate hydrolase MGH1-like glycoside hydrolase" evidence="2">
    <location>
        <begin position="284"/>
        <end position="576"/>
    </location>
</feature>
<gene>
    <name evidence="3" type="ORF">SAMN05444487_11226</name>
</gene>
<name>A0A1H2ZX98_9BACL</name>
<dbReference type="AlphaFoldDB" id="A0A1H2ZX98"/>
<proteinExistence type="predicted"/>
<feature type="domain" description="Putative glycogen debranching enzyme N-terminal" evidence="1">
    <location>
        <begin position="5"/>
        <end position="198"/>
    </location>
</feature>
<dbReference type="InterPro" id="IPR012341">
    <property type="entry name" value="6hp_glycosidase-like_sf"/>
</dbReference>
<sequence>MSQVIKDGHLYLYTNDRGDLLLNNQEGMGFFRQDTRFLHRLEWSLGEDLPIRILSVETEGATSLCRCTQETGKQLSGEPITGNTLEITRQRTLYDGVLYETFTFLNRGLKPVAVPLYFQFDADFADRAVICGNEEGNTGQCEPVRWSDTGLHFDYIGGDGVQRSLEIRVTPAPDTPGEGGSLRIPLYLEPKLSKKVRLRFLPQVDDEALEIYEAKVAEEAAHKNYQEWIEQAPRVDSDDTDFNSLYLRSLKDMRLLLADWGEGLVPVEGIPWHAAFSGRWSILAALQSLCVDAEVAKSAVRALARYQGKKFQPSWGEEPGKIPHVFRFGELSAIEGASPSFDFTGIDTTPLFLILIAQIYRWTGDIDFVREMMPVAQRALDWIDTYGDPGDFGYTANQPGSDPLYTLRGNAEEQTGRTSIALAEVQSYVYWTKSAWVELYHQLGNTEEARRLSREAEALKKRFRREFWLEKEGIPAFALDQEKKPIPGFTSKVGHGLLGGLYDKEEAIRLVERLFAPDMYSGWGIRTLSTQAERYNPFDRYHGSIWPHDNSFILLGLKEMGFHDRADQLIQDLIHASRFFDKFRLPQFYCGYGKEVGGLVPDPSACAPYAGSAGVGFVLLQTILGIIPDASRRRLQLSPRLPDGMNRLTVHGLKVGKGVLDVELSRVNGSTFLHLTKNTTGWSVNCTTESFR</sequence>
<dbReference type="SUPFAM" id="SSF48208">
    <property type="entry name" value="Six-hairpin glycosidases"/>
    <property type="match status" value="1"/>
</dbReference>
<dbReference type="Pfam" id="PF14742">
    <property type="entry name" value="GDE_N_bis"/>
    <property type="match status" value="1"/>
</dbReference>
<dbReference type="InterPro" id="IPR032856">
    <property type="entry name" value="GDE_N_bis"/>
</dbReference>
<accession>A0A1H2ZX98</accession>
<organism evidence="3 4">
    <name type="scientific">Marininema mesophilum</name>
    <dbReference type="NCBI Taxonomy" id="1048340"/>
    <lineage>
        <taxon>Bacteria</taxon>
        <taxon>Bacillati</taxon>
        <taxon>Bacillota</taxon>
        <taxon>Bacilli</taxon>
        <taxon>Bacillales</taxon>
        <taxon>Thermoactinomycetaceae</taxon>
        <taxon>Marininema</taxon>
    </lineage>
</organism>
<dbReference type="Gene3D" id="1.50.10.10">
    <property type="match status" value="1"/>
</dbReference>
<reference evidence="3 4" key="1">
    <citation type="submission" date="2016-10" db="EMBL/GenBank/DDBJ databases">
        <authorList>
            <person name="de Groot N.N."/>
        </authorList>
    </citation>
    <scope>NUCLEOTIDE SEQUENCE [LARGE SCALE GENOMIC DNA]</scope>
    <source>
        <strain evidence="3 4">DSM 45610</strain>
    </source>
</reference>
<dbReference type="STRING" id="1048340.SAMN05444487_11226"/>
<dbReference type="EMBL" id="FNNQ01000012">
    <property type="protein sequence ID" value="SDX21528.1"/>
    <property type="molecule type" value="Genomic_DNA"/>
</dbReference>
<keyword evidence="4" id="KW-1185">Reference proteome</keyword>
<dbReference type="InterPro" id="IPR008928">
    <property type="entry name" value="6-hairpin_glycosidase_sf"/>
</dbReference>
<dbReference type="Pfam" id="PF22422">
    <property type="entry name" value="MGH1-like_GH"/>
    <property type="match status" value="1"/>
</dbReference>
<dbReference type="GO" id="GO:0005975">
    <property type="term" value="P:carbohydrate metabolic process"/>
    <property type="evidence" value="ECO:0007669"/>
    <property type="project" value="InterPro"/>
</dbReference>